<dbReference type="AlphaFoldDB" id="U2QW12"/>
<dbReference type="Proteomes" id="UP000017052">
    <property type="component" value="Unassembled WGS sequence"/>
</dbReference>
<gene>
    <name evidence="2" type="ORF">HMPREF0682_0380</name>
</gene>
<sequence>MAYVRKVRTASGATAVQIAEHRDRRDRVLEHLGSAHTSEELFPLVAAARQRLAPLQDELDFLPSAAASRSVTITGRRSIALWGSLRRVHTDLGFEVLADDAFAQLVLARVIKPTSKAGSIRKLDALGIPHAGLRSVFRCSARFRAEDYRSEISQLCFENARVDGNLTLVLYDVTILCFEAEHEDGLREVGFSEECRVDPRIVVGLLTDRAGFPLGLTCWKGDRTETLTMLPKVMDFLARHDLRDLVVAADAGALSAANLTALDGAGLKFIVGSRQVKAPIDLESHFHWRGDAFEGGRIIDTITSRPLPGAAAAAKPFRIRVFVMNLSGARRFIRGRGGRSGRVPGSGLSGTPATWRR</sequence>
<protein>
    <submittedName>
        <fullName evidence="2">ISMsm6, transposase family protein</fullName>
    </submittedName>
</protein>
<feature type="region of interest" description="Disordered" evidence="1">
    <location>
        <begin position="337"/>
        <end position="357"/>
    </location>
</feature>
<feature type="compositionally biased region" description="Low complexity" evidence="1">
    <location>
        <begin position="341"/>
        <end position="350"/>
    </location>
</feature>
<proteinExistence type="predicted"/>
<name>U2QW12_9ACTN</name>
<evidence type="ECO:0000313" key="3">
    <source>
        <dbReference type="Proteomes" id="UP000017052"/>
    </source>
</evidence>
<keyword evidence="3" id="KW-1185">Reference proteome</keyword>
<reference evidence="2" key="1">
    <citation type="submission" date="2013-08" db="EMBL/GenBank/DDBJ databases">
        <authorList>
            <person name="Durkin A.S."/>
            <person name="Haft D.R."/>
            <person name="McCorrison J."/>
            <person name="Torralba M."/>
            <person name="Gillis M."/>
            <person name="Haft D.H."/>
            <person name="Methe B."/>
            <person name="Sutton G."/>
            <person name="Nelson K.E."/>
        </authorList>
    </citation>
    <scope>NUCLEOTIDE SEQUENCE [LARGE SCALE GENOMIC DNA]</scope>
    <source>
        <strain evidence="2">F0233</strain>
    </source>
</reference>
<dbReference type="EMBL" id="ACVN02000085">
    <property type="protein sequence ID" value="ERK60404.1"/>
    <property type="molecule type" value="Genomic_DNA"/>
</dbReference>
<accession>U2QW12</accession>
<evidence type="ECO:0000313" key="2">
    <source>
        <dbReference type="EMBL" id="ERK60404.1"/>
    </source>
</evidence>
<comment type="caution">
    <text evidence="2">The sequence shown here is derived from an EMBL/GenBank/DDBJ whole genome shotgun (WGS) entry which is preliminary data.</text>
</comment>
<evidence type="ECO:0000256" key="1">
    <source>
        <dbReference type="SAM" id="MobiDB-lite"/>
    </source>
</evidence>
<organism evidence="2 3">
    <name type="scientific">Propionibacterium acidifaciens F0233</name>
    <dbReference type="NCBI Taxonomy" id="553198"/>
    <lineage>
        <taxon>Bacteria</taxon>
        <taxon>Bacillati</taxon>
        <taxon>Actinomycetota</taxon>
        <taxon>Actinomycetes</taxon>
        <taxon>Propionibacteriales</taxon>
        <taxon>Propionibacteriaceae</taxon>
        <taxon>Propionibacterium</taxon>
    </lineage>
</organism>